<dbReference type="EMBL" id="CACVAS010000158">
    <property type="protein sequence ID" value="CAA6827681.1"/>
    <property type="molecule type" value="Genomic_DNA"/>
</dbReference>
<protein>
    <submittedName>
        <fullName evidence="1">Uncharacterized protein</fullName>
    </submittedName>
</protein>
<organism evidence="1">
    <name type="scientific">uncultured Sulfurovum sp</name>
    <dbReference type="NCBI Taxonomy" id="269237"/>
    <lineage>
        <taxon>Bacteria</taxon>
        <taxon>Pseudomonadati</taxon>
        <taxon>Campylobacterota</taxon>
        <taxon>Epsilonproteobacteria</taxon>
        <taxon>Campylobacterales</taxon>
        <taxon>Sulfurovaceae</taxon>
        <taxon>Sulfurovum</taxon>
        <taxon>environmental samples</taxon>
    </lineage>
</organism>
<reference evidence="1" key="1">
    <citation type="submission" date="2020-01" db="EMBL/GenBank/DDBJ databases">
        <authorList>
            <person name="Meier V. D."/>
            <person name="Meier V D."/>
        </authorList>
    </citation>
    <scope>NUCLEOTIDE SEQUENCE</scope>
    <source>
        <strain evidence="1">HLG_WM_MAG_01</strain>
    </source>
</reference>
<accession>A0A6S6UBG8</accession>
<proteinExistence type="predicted"/>
<dbReference type="AlphaFoldDB" id="A0A6S6UBG8"/>
<evidence type="ECO:0000313" key="1">
    <source>
        <dbReference type="EMBL" id="CAA6827681.1"/>
    </source>
</evidence>
<name>A0A6S6UBG8_9BACT</name>
<gene>
    <name evidence="1" type="ORF">HELGO_WM64597</name>
</gene>
<sequence length="122" mass="13874">MVFMLLLFVACGKNNTVVLGVSSEPIEDEINTHRTKGVMCANEQYKPTHKLEIVEVATSINRDEYTYGKYDSDAVFIINEDDNLSKLFDDRLNCDYLFGEFTQVVSYDEPTLFLGGVVDEEQ</sequence>